<name>A0ABN8B955_CHISP</name>
<evidence type="ECO:0000256" key="1">
    <source>
        <dbReference type="SAM" id="MobiDB-lite"/>
    </source>
</evidence>
<dbReference type="Proteomes" id="UP001153292">
    <property type="component" value="Chromosome 6"/>
</dbReference>
<reference evidence="2" key="1">
    <citation type="submission" date="2021-12" db="EMBL/GenBank/DDBJ databases">
        <authorList>
            <person name="King R."/>
        </authorList>
    </citation>
    <scope>NUCLEOTIDE SEQUENCE</scope>
</reference>
<proteinExistence type="predicted"/>
<dbReference type="EMBL" id="OU963899">
    <property type="protein sequence ID" value="CAH0406249.1"/>
    <property type="molecule type" value="Genomic_DNA"/>
</dbReference>
<evidence type="ECO:0000313" key="3">
    <source>
        <dbReference type="Proteomes" id="UP001153292"/>
    </source>
</evidence>
<feature type="compositionally biased region" description="Basic residues" evidence="1">
    <location>
        <begin position="203"/>
        <end position="214"/>
    </location>
</feature>
<protein>
    <submittedName>
        <fullName evidence="2">Uncharacterized protein</fullName>
    </submittedName>
</protein>
<organism evidence="2 3">
    <name type="scientific">Chilo suppressalis</name>
    <name type="common">Asiatic rice borer moth</name>
    <dbReference type="NCBI Taxonomy" id="168631"/>
    <lineage>
        <taxon>Eukaryota</taxon>
        <taxon>Metazoa</taxon>
        <taxon>Ecdysozoa</taxon>
        <taxon>Arthropoda</taxon>
        <taxon>Hexapoda</taxon>
        <taxon>Insecta</taxon>
        <taxon>Pterygota</taxon>
        <taxon>Neoptera</taxon>
        <taxon>Endopterygota</taxon>
        <taxon>Lepidoptera</taxon>
        <taxon>Glossata</taxon>
        <taxon>Ditrysia</taxon>
        <taxon>Pyraloidea</taxon>
        <taxon>Crambidae</taxon>
        <taxon>Crambinae</taxon>
        <taxon>Chilo</taxon>
    </lineage>
</organism>
<feature type="region of interest" description="Disordered" evidence="1">
    <location>
        <begin position="190"/>
        <end position="222"/>
    </location>
</feature>
<gene>
    <name evidence="2" type="ORF">CHILSU_LOCUS9623</name>
</gene>
<sequence length="298" mass="34029">MEQMTEPAYRVRVNLSRFFDDDRSLCYMSVHGGRRVRWLQRRLRRLFALPRRLVIPLAVGRNWTFGEKSTESTITSDIPDQEADIQENNENIMMMSECGEVNVTVNDERGKMNDSCVSDSDCSKSIINNDICYSKDDVDGLEMLREDENLKQIKDKALALLEKFQEQSNENLLLETSQEQCNEKLQINFQRNTDISSNQDRPRRVRRRVRRRRPCAVPGSTATTLPKEITSLTEKLQKNDSESQSSIQSPTAPHTTTASLYSGHVAATVVQNSKVAPRTARLVRPLGQEPCIETTIAY</sequence>
<feature type="compositionally biased region" description="Polar residues" evidence="1">
    <location>
        <begin position="190"/>
        <end position="199"/>
    </location>
</feature>
<evidence type="ECO:0000313" key="2">
    <source>
        <dbReference type="EMBL" id="CAH0406249.1"/>
    </source>
</evidence>
<feature type="compositionally biased region" description="Polar residues" evidence="1">
    <location>
        <begin position="242"/>
        <end position="257"/>
    </location>
</feature>
<feature type="region of interest" description="Disordered" evidence="1">
    <location>
        <begin position="235"/>
        <end position="257"/>
    </location>
</feature>
<accession>A0ABN8B955</accession>
<keyword evidence="3" id="KW-1185">Reference proteome</keyword>